<evidence type="ECO:0000256" key="6">
    <source>
        <dbReference type="ARBA" id="ARBA00023136"/>
    </source>
</evidence>
<organism evidence="9 10">
    <name type="scientific">Oedothorax gibbosus</name>
    <dbReference type="NCBI Taxonomy" id="931172"/>
    <lineage>
        <taxon>Eukaryota</taxon>
        <taxon>Metazoa</taxon>
        <taxon>Ecdysozoa</taxon>
        <taxon>Arthropoda</taxon>
        <taxon>Chelicerata</taxon>
        <taxon>Arachnida</taxon>
        <taxon>Araneae</taxon>
        <taxon>Araneomorphae</taxon>
        <taxon>Entelegynae</taxon>
        <taxon>Araneoidea</taxon>
        <taxon>Linyphiidae</taxon>
        <taxon>Erigoninae</taxon>
        <taxon>Oedothorax</taxon>
    </lineage>
</organism>
<dbReference type="FunFam" id="1.20.1250.20:FF:000423">
    <property type="entry name" value="Putative inorganic phosphate cotransporter-like Protein"/>
    <property type="match status" value="1"/>
</dbReference>
<dbReference type="PANTHER" id="PTHR11662:SF399">
    <property type="entry name" value="FI19708P1-RELATED"/>
    <property type="match status" value="1"/>
</dbReference>
<evidence type="ECO:0000256" key="2">
    <source>
        <dbReference type="ARBA" id="ARBA00022448"/>
    </source>
</evidence>
<feature type="transmembrane region" description="Helical" evidence="7">
    <location>
        <begin position="203"/>
        <end position="225"/>
    </location>
</feature>
<feature type="transmembrane region" description="Helical" evidence="7">
    <location>
        <begin position="143"/>
        <end position="159"/>
    </location>
</feature>
<evidence type="ECO:0000256" key="7">
    <source>
        <dbReference type="SAM" id="Phobius"/>
    </source>
</evidence>
<sequence>MVYGIFKLKSSRWFKFTWEVNPIDNNENVSNEEEKKGHFIFKRRYMVTLLGFLCSVVMHSQRLNISIAMVAMVNATNPLESVSIRNSTECPREKIDEMSSKGHNGEFFWNPELQGYILSAGYLGYLMGQIPGGILAGRFGTKPILLAGLLAASICNLLSPVSARLHPFLLAFVQLIRGIGQGLQQPSMSVLMSKWFPRNERGFLSAFIYCGYPMGAFITSIVSGLLCEMDFLGGWPLVFYTFGLVGVIVSLILIFFYVERPSDDLNITESELRYIITNQERGASIPRRPTPWGCLLTSISTYALILALFGQYWMAFYFLSVHPTYMGTILHIPIKENGILSSGPYFAQAVVGFGACILAFWLSKNRGAKVNTVRKGCNTLSCGIFTLGTIGVYLSGCDSMWNEICLFVATASVGFGFGGSLIAAVDMSPTFCGPLMGFASTVASLAGFAVPVIVGTLTNGEQTLAQWRKIFIITSTVAAGSGIVFLTLGSTDIQPYDPAHKSVQLTDSTKRKNKEIEAPPLDTTCKT</sequence>
<feature type="transmembrane region" description="Helical" evidence="7">
    <location>
        <begin position="435"/>
        <end position="458"/>
    </location>
</feature>
<feature type="domain" description="Major facilitator superfamily (MFS) profile" evidence="8">
    <location>
        <begin position="66"/>
        <end position="492"/>
    </location>
</feature>
<comment type="subcellular location">
    <subcellularLocation>
        <location evidence="1">Membrane</location>
        <topology evidence="1">Multi-pass membrane protein</topology>
    </subcellularLocation>
</comment>
<accession>A0AAV6UG89</accession>
<proteinExistence type="predicted"/>
<protein>
    <recommendedName>
        <fullName evidence="8">Major facilitator superfamily (MFS) profile domain-containing protein</fullName>
    </recommendedName>
</protein>
<dbReference type="Gene3D" id="1.20.1250.20">
    <property type="entry name" value="MFS general substrate transporter like domains"/>
    <property type="match status" value="2"/>
</dbReference>
<dbReference type="PROSITE" id="PS50850">
    <property type="entry name" value="MFS"/>
    <property type="match status" value="1"/>
</dbReference>
<feature type="transmembrane region" description="Helical" evidence="7">
    <location>
        <begin position="237"/>
        <end position="258"/>
    </location>
</feature>
<dbReference type="GO" id="GO:0016020">
    <property type="term" value="C:membrane"/>
    <property type="evidence" value="ECO:0007669"/>
    <property type="project" value="UniProtKB-SubCell"/>
</dbReference>
<dbReference type="EMBL" id="JAFNEN010000449">
    <property type="protein sequence ID" value="KAG8182763.1"/>
    <property type="molecule type" value="Genomic_DNA"/>
</dbReference>
<evidence type="ECO:0000313" key="9">
    <source>
        <dbReference type="EMBL" id="KAG8182763.1"/>
    </source>
</evidence>
<evidence type="ECO:0000256" key="5">
    <source>
        <dbReference type="ARBA" id="ARBA00022989"/>
    </source>
</evidence>
<dbReference type="InterPro" id="IPR011701">
    <property type="entry name" value="MFS"/>
</dbReference>
<dbReference type="InterPro" id="IPR050382">
    <property type="entry name" value="MFS_Na/Anion_cotransporter"/>
</dbReference>
<dbReference type="Proteomes" id="UP000827092">
    <property type="component" value="Unassembled WGS sequence"/>
</dbReference>
<dbReference type="SUPFAM" id="SSF103473">
    <property type="entry name" value="MFS general substrate transporter"/>
    <property type="match status" value="1"/>
</dbReference>
<name>A0AAV6UG89_9ARAC</name>
<evidence type="ECO:0000259" key="8">
    <source>
        <dbReference type="PROSITE" id="PS50850"/>
    </source>
</evidence>
<dbReference type="GO" id="GO:0015293">
    <property type="term" value="F:symporter activity"/>
    <property type="evidence" value="ECO:0007669"/>
    <property type="project" value="UniProtKB-KW"/>
</dbReference>
<comment type="caution">
    <text evidence="9">The sequence shown here is derived from an EMBL/GenBank/DDBJ whole genome shotgun (WGS) entry which is preliminary data.</text>
</comment>
<dbReference type="InterPro" id="IPR036259">
    <property type="entry name" value="MFS_trans_sf"/>
</dbReference>
<keyword evidence="2" id="KW-0813">Transport</keyword>
<evidence type="ECO:0000256" key="4">
    <source>
        <dbReference type="ARBA" id="ARBA00022847"/>
    </source>
</evidence>
<keyword evidence="6 7" id="KW-0472">Membrane</keyword>
<dbReference type="FunFam" id="1.20.1250.20:FF:000003">
    <property type="entry name" value="Solute carrier family 17 member 3"/>
    <property type="match status" value="1"/>
</dbReference>
<dbReference type="AlphaFoldDB" id="A0AAV6UG89"/>
<keyword evidence="3 7" id="KW-0812">Transmembrane</keyword>
<feature type="transmembrane region" description="Helical" evidence="7">
    <location>
        <begin position="116"/>
        <end position="136"/>
    </location>
</feature>
<feature type="transmembrane region" description="Helical" evidence="7">
    <location>
        <begin position="292"/>
        <end position="314"/>
    </location>
</feature>
<evidence type="ECO:0000256" key="1">
    <source>
        <dbReference type="ARBA" id="ARBA00004141"/>
    </source>
</evidence>
<feature type="transmembrane region" description="Helical" evidence="7">
    <location>
        <begin position="375"/>
        <end position="394"/>
    </location>
</feature>
<feature type="transmembrane region" description="Helical" evidence="7">
    <location>
        <begin position="45"/>
        <end position="73"/>
    </location>
</feature>
<evidence type="ECO:0000313" key="10">
    <source>
        <dbReference type="Proteomes" id="UP000827092"/>
    </source>
</evidence>
<keyword evidence="10" id="KW-1185">Reference proteome</keyword>
<dbReference type="GO" id="GO:0006820">
    <property type="term" value="P:monoatomic anion transport"/>
    <property type="evidence" value="ECO:0007669"/>
    <property type="project" value="TreeGrafter"/>
</dbReference>
<dbReference type="InterPro" id="IPR020846">
    <property type="entry name" value="MFS_dom"/>
</dbReference>
<feature type="transmembrane region" description="Helical" evidence="7">
    <location>
        <begin position="470"/>
        <end position="488"/>
    </location>
</feature>
<dbReference type="Pfam" id="PF07690">
    <property type="entry name" value="MFS_1"/>
    <property type="match status" value="1"/>
</dbReference>
<keyword evidence="4" id="KW-0769">Symport</keyword>
<feature type="transmembrane region" description="Helical" evidence="7">
    <location>
        <begin position="345"/>
        <end position="363"/>
    </location>
</feature>
<dbReference type="PANTHER" id="PTHR11662">
    <property type="entry name" value="SOLUTE CARRIER FAMILY 17"/>
    <property type="match status" value="1"/>
</dbReference>
<feature type="transmembrane region" description="Helical" evidence="7">
    <location>
        <begin position="400"/>
        <end position="423"/>
    </location>
</feature>
<evidence type="ECO:0000256" key="3">
    <source>
        <dbReference type="ARBA" id="ARBA00022692"/>
    </source>
</evidence>
<keyword evidence="5 7" id="KW-1133">Transmembrane helix</keyword>
<gene>
    <name evidence="9" type="ORF">JTE90_023399</name>
</gene>
<reference evidence="9 10" key="1">
    <citation type="journal article" date="2022" name="Nat. Ecol. Evol.">
        <title>A masculinizing supergene underlies an exaggerated male reproductive morph in a spider.</title>
        <authorList>
            <person name="Hendrickx F."/>
            <person name="De Corte Z."/>
            <person name="Sonet G."/>
            <person name="Van Belleghem S.M."/>
            <person name="Kostlbacher S."/>
            <person name="Vangestel C."/>
        </authorList>
    </citation>
    <scope>NUCLEOTIDE SEQUENCE [LARGE SCALE GENOMIC DNA]</scope>
    <source>
        <strain evidence="9">W744_W776</strain>
    </source>
</reference>